<dbReference type="RefSeq" id="WP_304536010.1">
    <property type="nucleotide sequence ID" value="NZ_JAUQOM010000004.1"/>
</dbReference>
<reference evidence="1" key="1">
    <citation type="submission" date="2023-07" db="EMBL/GenBank/DDBJ databases">
        <title>Bacterial whole genome sequence for Sphingobium sp. HBC34.</title>
        <authorList>
            <person name="Le V."/>
            <person name="Ko S.-R."/>
            <person name="Ahn C.-Y."/>
            <person name="Oh H.-M."/>
        </authorList>
    </citation>
    <scope>NUCLEOTIDE SEQUENCE</scope>
    <source>
        <strain evidence="1">HBC34</strain>
    </source>
</reference>
<evidence type="ECO:0000313" key="2">
    <source>
        <dbReference type="Proteomes" id="UP001176471"/>
    </source>
</evidence>
<sequence length="60" mass="6949">MRHPLWVSHLLHALEKGKYSTELWDCPGSIRGRRCKVRIIKEKLENPADGTENFTGMTKI</sequence>
<keyword evidence="2" id="KW-1185">Reference proteome</keyword>
<gene>
    <name evidence="1" type="ORF">Q4610_11080</name>
</gene>
<evidence type="ECO:0000313" key="1">
    <source>
        <dbReference type="EMBL" id="MDO7835586.1"/>
    </source>
</evidence>
<comment type="caution">
    <text evidence="1">The sequence shown here is derived from an EMBL/GenBank/DDBJ whole genome shotgun (WGS) entry which is preliminary data.</text>
</comment>
<dbReference type="Proteomes" id="UP001176471">
    <property type="component" value="Unassembled WGS sequence"/>
</dbReference>
<dbReference type="EMBL" id="JAUQOM010000004">
    <property type="protein sequence ID" value="MDO7835586.1"/>
    <property type="molecule type" value="Genomic_DNA"/>
</dbReference>
<accession>A0ABT8ZQ05</accession>
<organism evidence="1 2">
    <name type="scientific">Sphingobium cyanobacteriorum</name>
    <dbReference type="NCBI Taxonomy" id="3063954"/>
    <lineage>
        <taxon>Bacteria</taxon>
        <taxon>Pseudomonadati</taxon>
        <taxon>Pseudomonadota</taxon>
        <taxon>Alphaproteobacteria</taxon>
        <taxon>Sphingomonadales</taxon>
        <taxon>Sphingomonadaceae</taxon>
        <taxon>Sphingobium</taxon>
    </lineage>
</organism>
<proteinExistence type="predicted"/>
<name>A0ABT8ZQ05_9SPHN</name>
<protein>
    <submittedName>
        <fullName evidence="1">Uncharacterized protein</fullName>
    </submittedName>
</protein>